<dbReference type="PROSITE" id="PS50931">
    <property type="entry name" value="HTH_LYSR"/>
    <property type="match status" value="1"/>
</dbReference>
<dbReference type="InterPro" id="IPR005119">
    <property type="entry name" value="LysR_subst-bd"/>
</dbReference>
<gene>
    <name evidence="7" type="ORF">GCM10007414_36260</name>
</gene>
<evidence type="ECO:0000259" key="6">
    <source>
        <dbReference type="PROSITE" id="PS50931"/>
    </source>
</evidence>
<sequence length="296" mass="33501">MNLRDLEYLVALQEQKHFRKAAEKCFVSQPTLSGQIAKLEEELGLLLIERTSRKVIFTHAGDELAGKARSILLEVKGLKDMAKSFQAPMAGPLHLGLIPTVAPYLLPKIVPHIRTEFSDMELFLYEEQTHVLLQRLEEGELDCLVLAYLPEMERFGAIDLFDEPLLLAMPSSHHWHDKQKLELSDLSGEQVLMLEDGHCLRDQAMGYCFTAGAKEDTSFKATSLETLRHMVAAGMGITLLPQLAIPEADEHSGICYRRFSEPQPSRRISLLYRNNSVRRPCFNQLAKVISQYVVLN</sequence>
<dbReference type="PANTHER" id="PTHR30346">
    <property type="entry name" value="TRANSCRIPTIONAL DUAL REGULATOR HCAR-RELATED"/>
    <property type="match status" value="1"/>
</dbReference>
<dbReference type="CDD" id="cd08411">
    <property type="entry name" value="PBP2_OxyR"/>
    <property type="match status" value="1"/>
</dbReference>
<dbReference type="InterPro" id="IPR036388">
    <property type="entry name" value="WH-like_DNA-bd_sf"/>
</dbReference>
<evidence type="ECO:0000256" key="4">
    <source>
        <dbReference type="ARBA" id="ARBA00023159"/>
    </source>
</evidence>
<protein>
    <submittedName>
        <fullName evidence="7">DNA-binding transcriptional regulator OxyR</fullName>
    </submittedName>
</protein>
<dbReference type="Proteomes" id="UP000651977">
    <property type="component" value="Unassembled WGS sequence"/>
</dbReference>
<evidence type="ECO:0000256" key="3">
    <source>
        <dbReference type="ARBA" id="ARBA00023125"/>
    </source>
</evidence>
<evidence type="ECO:0000313" key="8">
    <source>
        <dbReference type="Proteomes" id="UP000651977"/>
    </source>
</evidence>
<comment type="similarity">
    <text evidence="1">Belongs to the LysR transcriptional regulatory family.</text>
</comment>
<accession>A0ABQ1I5R3</accession>
<keyword evidence="2" id="KW-0805">Transcription regulation</keyword>
<dbReference type="PRINTS" id="PR00039">
    <property type="entry name" value="HTHLYSR"/>
</dbReference>
<dbReference type="InterPro" id="IPR036390">
    <property type="entry name" value="WH_DNA-bd_sf"/>
</dbReference>
<dbReference type="EMBL" id="BMDY01000031">
    <property type="protein sequence ID" value="GGB19594.1"/>
    <property type="molecule type" value="Genomic_DNA"/>
</dbReference>
<keyword evidence="8" id="KW-1185">Reference proteome</keyword>
<evidence type="ECO:0000256" key="2">
    <source>
        <dbReference type="ARBA" id="ARBA00023015"/>
    </source>
</evidence>
<keyword evidence="4" id="KW-0010">Activator</keyword>
<feature type="domain" description="HTH lysR-type" evidence="6">
    <location>
        <begin position="1"/>
        <end position="58"/>
    </location>
</feature>
<dbReference type="PANTHER" id="PTHR30346:SF26">
    <property type="entry name" value="HYDROGEN PEROXIDE-INDUCIBLE GENES ACTIVATOR"/>
    <property type="match status" value="1"/>
</dbReference>
<evidence type="ECO:0000256" key="1">
    <source>
        <dbReference type="ARBA" id="ARBA00009437"/>
    </source>
</evidence>
<dbReference type="Pfam" id="PF03466">
    <property type="entry name" value="LysR_substrate"/>
    <property type="match status" value="1"/>
</dbReference>
<keyword evidence="5" id="KW-0804">Transcription</keyword>
<dbReference type="Pfam" id="PF00126">
    <property type="entry name" value="HTH_1"/>
    <property type="match status" value="1"/>
</dbReference>
<comment type="caution">
    <text evidence="7">The sequence shown here is derived from an EMBL/GenBank/DDBJ whole genome shotgun (WGS) entry which is preliminary data.</text>
</comment>
<dbReference type="NCBIfam" id="NF008361">
    <property type="entry name" value="PRK11151.1"/>
    <property type="match status" value="1"/>
</dbReference>
<dbReference type="RefSeq" id="WP_055732942.1">
    <property type="nucleotide sequence ID" value="NZ_BMDY01000031.1"/>
</dbReference>
<dbReference type="GO" id="GO:0003677">
    <property type="term" value="F:DNA binding"/>
    <property type="evidence" value="ECO:0007669"/>
    <property type="project" value="UniProtKB-KW"/>
</dbReference>
<proteinExistence type="inferred from homology"/>
<dbReference type="Gene3D" id="3.40.190.10">
    <property type="entry name" value="Periplasmic binding protein-like II"/>
    <property type="match status" value="2"/>
</dbReference>
<dbReference type="SUPFAM" id="SSF53850">
    <property type="entry name" value="Periplasmic binding protein-like II"/>
    <property type="match status" value="1"/>
</dbReference>
<organism evidence="7 8">
    <name type="scientific">Agarivorans gilvus</name>
    <dbReference type="NCBI Taxonomy" id="680279"/>
    <lineage>
        <taxon>Bacteria</taxon>
        <taxon>Pseudomonadati</taxon>
        <taxon>Pseudomonadota</taxon>
        <taxon>Gammaproteobacteria</taxon>
        <taxon>Alteromonadales</taxon>
        <taxon>Alteromonadaceae</taxon>
        <taxon>Agarivorans</taxon>
    </lineage>
</organism>
<dbReference type="Gene3D" id="1.10.10.10">
    <property type="entry name" value="Winged helix-like DNA-binding domain superfamily/Winged helix DNA-binding domain"/>
    <property type="match status" value="1"/>
</dbReference>
<evidence type="ECO:0000256" key="5">
    <source>
        <dbReference type="ARBA" id="ARBA00023163"/>
    </source>
</evidence>
<keyword evidence="3 7" id="KW-0238">DNA-binding</keyword>
<dbReference type="InterPro" id="IPR000847">
    <property type="entry name" value="LysR_HTH_N"/>
</dbReference>
<reference evidence="8" key="1">
    <citation type="journal article" date="2019" name="Int. J. Syst. Evol. Microbiol.">
        <title>The Global Catalogue of Microorganisms (GCM) 10K type strain sequencing project: providing services to taxonomists for standard genome sequencing and annotation.</title>
        <authorList>
            <consortium name="The Broad Institute Genomics Platform"/>
            <consortium name="The Broad Institute Genome Sequencing Center for Infectious Disease"/>
            <person name="Wu L."/>
            <person name="Ma J."/>
        </authorList>
    </citation>
    <scope>NUCLEOTIDE SEQUENCE [LARGE SCALE GENOMIC DNA]</scope>
    <source>
        <strain evidence="8">CGMCC 1.10131</strain>
    </source>
</reference>
<evidence type="ECO:0000313" key="7">
    <source>
        <dbReference type="EMBL" id="GGB19594.1"/>
    </source>
</evidence>
<dbReference type="SUPFAM" id="SSF46785">
    <property type="entry name" value="Winged helix' DNA-binding domain"/>
    <property type="match status" value="1"/>
</dbReference>
<name>A0ABQ1I5R3_9ALTE</name>